<proteinExistence type="predicted"/>
<dbReference type="InterPro" id="IPR015943">
    <property type="entry name" value="WD40/YVTN_repeat-like_dom_sf"/>
</dbReference>
<evidence type="ECO:0000256" key="3">
    <source>
        <dbReference type="PROSITE-ProRule" id="PRU00221"/>
    </source>
</evidence>
<accession>A0A2J8N0L8</accession>
<dbReference type="PROSITE" id="PS50082">
    <property type="entry name" value="WD_REPEATS_2"/>
    <property type="match status" value="1"/>
</dbReference>
<sequence length="81" mass="8925">MYLVSGGLNNTVNIWDLKSKRVHRSLKDHKDQVTCVTYNWNDCYIASGSLSGEIILHSVTTNLSSTPFGHGSNQALQSSVE</sequence>
<evidence type="ECO:0000313" key="4">
    <source>
        <dbReference type="EMBL" id="PNI65300.1"/>
    </source>
</evidence>
<feature type="repeat" description="WD" evidence="3">
    <location>
        <begin position="1"/>
        <end position="25"/>
    </location>
</feature>
<dbReference type="Gene3D" id="2.130.10.10">
    <property type="entry name" value="YVTN repeat-like/Quinoprotein amine dehydrogenase"/>
    <property type="match status" value="1"/>
</dbReference>
<gene>
    <name evidence="4" type="ORF">CK820_G0016185</name>
</gene>
<dbReference type="EMBL" id="NBAG03000240">
    <property type="protein sequence ID" value="PNI65300.1"/>
    <property type="molecule type" value="Genomic_DNA"/>
</dbReference>
<dbReference type="Pfam" id="PF00400">
    <property type="entry name" value="WD40"/>
    <property type="match status" value="2"/>
</dbReference>
<keyword evidence="2" id="KW-0677">Repeat</keyword>
<reference evidence="4 5" key="1">
    <citation type="submission" date="2017-12" db="EMBL/GenBank/DDBJ databases">
        <title>High-resolution comparative analysis of great ape genomes.</title>
        <authorList>
            <person name="Pollen A."/>
            <person name="Hastie A."/>
            <person name="Hormozdiari F."/>
            <person name="Dougherty M."/>
            <person name="Liu R."/>
            <person name="Chaisson M."/>
            <person name="Hoppe E."/>
            <person name="Hill C."/>
            <person name="Pang A."/>
            <person name="Hillier L."/>
            <person name="Baker C."/>
            <person name="Armstrong J."/>
            <person name="Shendure J."/>
            <person name="Paten B."/>
            <person name="Wilson R."/>
            <person name="Chao H."/>
            <person name="Schneider V."/>
            <person name="Ventura M."/>
            <person name="Kronenberg Z."/>
            <person name="Murali S."/>
            <person name="Gordon D."/>
            <person name="Cantsilieris S."/>
            <person name="Munson K."/>
            <person name="Nelson B."/>
            <person name="Raja A."/>
            <person name="Underwood J."/>
            <person name="Diekhans M."/>
            <person name="Fiddes I."/>
            <person name="Haussler D."/>
            <person name="Eichler E."/>
        </authorList>
    </citation>
    <scope>NUCLEOTIDE SEQUENCE [LARGE SCALE GENOMIC DNA]</scope>
    <source>
        <strain evidence="4">Yerkes chimp pedigree #C0471</strain>
    </source>
</reference>
<name>A0A2J8N0L8_PANTR</name>
<evidence type="ECO:0000256" key="2">
    <source>
        <dbReference type="ARBA" id="ARBA00022737"/>
    </source>
</evidence>
<evidence type="ECO:0000256" key="1">
    <source>
        <dbReference type="ARBA" id="ARBA00022574"/>
    </source>
</evidence>
<comment type="caution">
    <text evidence="4">The sequence shown here is derived from an EMBL/GenBank/DDBJ whole genome shotgun (WGS) entry which is preliminary data.</text>
</comment>
<protein>
    <submittedName>
        <fullName evidence="4">NEDD1 isoform 7</fullName>
    </submittedName>
</protein>
<dbReference type="InterPro" id="IPR001680">
    <property type="entry name" value="WD40_rpt"/>
</dbReference>
<dbReference type="Proteomes" id="UP000236370">
    <property type="component" value="Unassembled WGS sequence"/>
</dbReference>
<dbReference type="PANTHER" id="PTHR44414">
    <property type="entry name" value="PROTEIN NEDD1"/>
    <property type="match status" value="1"/>
</dbReference>
<dbReference type="PANTHER" id="PTHR44414:SF1">
    <property type="entry name" value="PROTEIN NEDD1"/>
    <property type="match status" value="1"/>
</dbReference>
<dbReference type="InterPro" id="IPR052818">
    <property type="entry name" value="NEDD1_Spindle_Assembly"/>
</dbReference>
<keyword evidence="1 3" id="KW-0853">WD repeat</keyword>
<dbReference type="SMART" id="SM00320">
    <property type="entry name" value="WD40"/>
    <property type="match status" value="1"/>
</dbReference>
<evidence type="ECO:0000313" key="5">
    <source>
        <dbReference type="Proteomes" id="UP000236370"/>
    </source>
</evidence>
<organism evidence="4 5">
    <name type="scientific">Pan troglodytes</name>
    <name type="common">Chimpanzee</name>
    <dbReference type="NCBI Taxonomy" id="9598"/>
    <lineage>
        <taxon>Eukaryota</taxon>
        <taxon>Metazoa</taxon>
        <taxon>Chordata</taxon>
        <taxon>Craniata</taxon>
        <taxon>Vertebrata</taxon>
        <taxon>Euteleostomi</taxon>
        <taxon>Mammalia</taxon>
        <taxon>Eutheria</taxon>
        <taxon>Euarchontoglires</taxon>
        <taxon>Primates</taxon>
        <taxon>Haplorrhini</taxon>
        <taxon>Catarrhini</taxon>
        <taxon>Hominidae</taxon>
        <taxon>Pan</taxon>
    </lineage>
</organism>
<dbReference type="SMR" id="A0A2J8N0L8"/>
<dbReference type="PROSITE" id="PS00678">
    <property type="entry name" value="WD_REPEATS_1"/>
    <property type="match status" value="1"/>
</dbReference>
<dbReference type="InterPro" id="IPR036322">
    <property type="entry name" value="WD40_repeat_dom_sf"/>
</dbReference>
<dbReference type="AlphaFoldDB" id="A0A2J8N0L8"/>
<dbReference type="InterPro" id="IPR019775">
    <property type="entry name" value="WD40_repeat_CS"/>
</dbReference>
<dbReference type="SUPFAM" id="SSF50978">
    <property type="entry name" value="WD40 repeat-like"/>
    <property type="match status" value="1"/>
</dbReference>